<evidence type="ECO:0000313" key="6">
    <source>
        <dbReference type="RefSeq" id="XP_005109420.2"/>
    </source>
</evidence>
<keyword evidence="6" id="KW-0675">Receptor</keyword>
<keyword evidence="1" id="KW-0433">Leucine-rich repeat</keyword>
<dbReference type="SUPFAM" id="SSF52058">
    <property type="entry name" value="L domain-like"/>
    <property type="match status" value="2"/>
</dbReference>
<organism evidence="5 6">
    <name type="scientific">Aplysia californica</name>
    <name type="common">California sea hare</name>
    <dbReference type="NCBI Taxonomy" id="6500"/>
    <lineage>
        <taxon>Eukaryota</taxon>
        <taxon>Metazoa</taxon>
        <taxon>Spiralia</taxon>
        <taxon>Lophotrochozoa</taxon>
        <taxon>Mollusca</taxon>
        <taxon>Gastropoda</taxon>
        <taxon>Heterobranchia</taxon>
        <taxon>Euthyneura</taxon>
        <taxon>Tectipleura</taxon>
        <taxon>Aplysiida</taxon>
        <taxon>Aplysioidea</taxon>
        <taxon>Aplysiidae</taxon>
        <taxon>Aplysia</taxon>
    </lineage>
</organism>
<evidence type="ECO:0000256" key="3">
    <source>
        <dbReference type="SAM" id="MobiDB-lite"/>
    </source>
</evidence>
<protein>
    <submittedName>
        <fullName evidence="6">Leucine-rich repeat-containing G-protein coupled receptor 4</fullName>
    </submittedName>
</protein>
<keyword evidence="5" id="KW-1185">Reference proteome</keyword>
<feature type="compositionally biased region" description="Polar residues" evidence="3">
    <location>
        <begin position="614"/>
        <end position="654"/>
    </location>
</feature>
<evidence type="ECO:0000313" key="5">
    <source>
        <dbReference type="Proteomes" id="UP000694888"/>
    </source>
</evidence>
<accession>A0ABM0K5U4</accession>
<dbReference type="RefSeq" id="XP_005109420.2">
    <property type="nucleotide sequence ID" value="XM_005109363.3"/>
</dbReference>
<dbReference type="Pfam" id="PF13855">
    <property type="entry name" value="LRR_8"/>
    <property type="match status" value="1"/>
</dbReference>
<proteinExistence type="predicted"/>
<reference evidence="6" key="1">
    <citation type="submission" date="2025-08" db="UniProtKB">
        <authorList>
            <consortium name="RefSeq"/>
        </authorList>
    </citation>
    <scope>IDENTIFICATION</scope>
</reference>
<evidence type="ECO:0000256" key="4">
    <source>
        <dbReference type="SAM" id="Phobius"/>
    </source>
</evidence>
<sequence length="767" mass="82182">MGSAATANTKISSLGLFLFVFCGIFCSSYGLRQESRTWLSVFPCGVCSCTKRSSNTTEIGEISMNCSSRNLKALPTDFADVFLNSSFVLKIDLSMNPLLSESISLSDQEDQNFCQTFPDIEDLSLAFDGFEEVPIFLKGCSKLQVLNLTGNWISSVSADQWRGLHSLRELHGLGVTSRLSVSALAPLAGLEELELTFTGRRLGAGLVAGNHALRRLSLTATKVSRLPGSLFDNGNEAQGIRVLTVNGPLVRVLSPGIWAGLDNVTSLDLWLPQLRSLDARLPSHIQRLSVRAVHQLTTDLSGLHNLVSLTLTQSRDVTRLVLPTSASLRALEVSGCSMTSVPRGWWPSLSDLRSLNLHNNEIDTLTSLPEMTNLTDLDLSRNFLSALTPGSLTGLPGLTSLNLSRNTLEAVTPGSLSTLPALTRLDLSWNYIKEWNPGPLASLQVLDLSGNLLTDLMWSESGRSSELRSVDLSENELSDFPPDVLGLANVRVVSLGSNPLTSVPGREICHHVTSLSELGLEATLLHCDCRVTALARCREKLQVRGHCAGPSDVSGQAVGQLQACVVTTIPPTTTTATTTTTTTTRRQDILIQAFSRKEGFEPPSRGDNRPAQAHQATSLSRPAKNPSASRSQPVATSRKQNISLTGSGNSNTSIPPLVAGKNVQQAVTPTVLFLSPLPVKHTVQQSTTFHLMSPPVLTIVLVLLATVGVTGVLALSVWAVRRRLTTGHGEISCGSEDGGLGSEKDRWAVAGPGDEMSRPAGLQESSV</sequence>
<dbReference type="Pfam" id="PF13516">
    <property type="entry name" value="LRR_6"/>
    <property type="match status" value="1"/>
</dbReference>
<dbReference type="InterPro" id="IPR003591">
    <property type="entry name" value="Leu-rich_rpt_typical-subtyp"/>
</dbReference>
<keyword evidence="2" id="KW-0677">Repeat</keyword>
<keyword evidence="4" id="KW-0472">Membrane</keyword>
<dbReference type="InterPro" id="IPR032675">
    <property type="entry name" value="LRR_dom_sf"/>
</dbReference>
<evidence type="ECO:0000256" key="2">
    <source>
        <dbReference type="ARBA" id="ARBA00022737"/>
    </source>
</evidence>
<name>A0ABM0K5U4_APLCA</name>
<dbReference type="GeneID" id="101854448"/>
<dbReference type="PROSITE" id="PS51450">
    <property type="entry name" value="LRR"/>
    <property type="match status" value="2"/>
</dbReference>
<dbReference type="PANTHER" id="PTHR45712">
    <property type="entry name" value="AGAP008170-PA"/>
    <property type="match status" value="1"/>
</dbReference>
<dbReference type="Proteomes" id="UP000694888">
    <property type="component" value="Unplaced"/>
</dbReference>
<feature type="region of interest" description="Disordered" evidence="3">
    <location>
        <begin position="594"/>
        <end position="656"/>
    </location>
</feature>
<dbReference type="Gene3D" id="3.80.10.10">
    <property type="entry name" value="Ribonuclease Inhibitor"/>
    <property type="match status" value="2"/>
</dbReference>
<dbReference type="PANTHER" id="PTHR45712:SF22">
    <property type="entry name" value="INSULIN-LIKE GROWTH FACTOR-BINDING PROTEIN COMPLEX ACID LABILE SUBUNIT"/>
    <property type="match status" value="1"/>
</dbReference>
<feature type="compositionally biased region" description="Basic and acidic residues" evidence="3">
    <location>
        <begin position="595"/>
        <end position="608"/>
    </location>
</feature>
<gene>
    <name evidence="6" type="primary">LOC101854448</name>
</gene>
<feature type="region of interest" description="Disordered" evidence="3">
    <location>
        <begin position="735"/>
        <end position="767"/>
    </location>
</feature>
<dbReference type="InterPro" id="IPR050333">
    <property type="entry name" value="SLRP"/>
</dbReference>
<evidence type="ECO:0000256" key="1">
    <source>
        <dbReference type="ARBA" id="ARBA00022614"/>
    </source>
</evidence>
<dbReference type="InterPro" id="IPR001611">
    <property type="entry name" value="Leu-rich_rpt"/>
</dbReference>
<keyword evidence="4" id="KW-1133">Transmembrane helix</keyword>
<dbReference type="PRINTS" id="PR00019">
    <property type="entry name" value="LEURICHRPT"/>
</dbReference>
<dbReference type="SMART" id="SM00369">
    <property type="entry name" value="LRR_TYP"/>
    <property type="match status" value="10"/>
</dbReference>
<keyword evidence="4" id="KW-0812">Transmembrane</keyword>
<feature type="transmembrane region" description="Helical" evidence="4">
    <location>
        <begin position="696"/>
        <end position="720"/>
    </location>
</feature>